<evidence type="ECO:0000313" key="3">
    <source>
        <dbReference type="Proteomes" id="UP000076842"/>
    </source>
</evidence>
<dbReference type="InParanoid" id="A0A165CAL2"/>
<keyword evidence="3" id="KW-1185">Reference proteome</keyword>
<dbReference type="AlphaFoldDB" id="A0A165CAL2"/>
<keyword evidence="1" id="KW-0472">Membrane</keyword>
<evidence type="ECO:0000313" key="2">
    <source>
        <dbReference type="EMBL" id="KZT50500.1"/>
    </source>
</evidence>
<dbReference type="InterPro" id="IPR027417">
    <property type="entry name" value="P-loop_NTPase"/>
</dbReference>
<protein>
    <recommendedName>
        <fullName evidence="4">NAD dependent epimerase/dehydratase</fullName>
    </recommendedName>
</protein>
<dbReference type="EMBL" id="KV424169">
    <property type="protein sequence ID" value="KZT50500.1"/>
    <property type="molecule type" value="Genomic_DNA"/>
</dbReference>
<accession>A0A165CAL2</accession>
<gene>
    <name evidence="2" type="ORF">CALCODRAFT_184575</name>
</gene>
<dbReference type="STRING" id="1353952.A0A165CAL2"/>
<reference evidence="2 3" key="1">
    <citation type="journal article" date="2016" name="Mol. Biol. Evol.">
        <title>Comparative Genomics of Early-Diverging Mushroom-Forming Fungi Provides Insights into the Origins of Lignocellulose Decay Capabilities.</title>
        <authorList>
            <person name="Nagy L.G."/>
            <person name="Riley R."/>
            <person name="Tritt A."/>
            <person name="Adam C."/>
            <person name="Daum C."/>
            <person name="Floudas D."/>
            <person name="Sun H."/>
            <person name="Yadav J.S."/>
            <person name="Pangilinan J."/>
            <person name="Larsson K.H."/>
            <person name="Matsuura K."/>
            <person name="Barry K."/>
            <person name="Labutti K."/>
            <person name="Kuo R."/>
            <person name="Ohm R.A."/>
            <person name="Bhattacharya S.S."/>
            <person name="Shirouzu T."/>
            <person name="Yoshinaga Y."/>
            <person name="Martin F.M."/>
            <person name="Grigoriev I.V."/>
            <person name="Hibbett D.S."/>
        </authorList>
    </citation>
    <scope>NUCLEOTIDE SEQUENCE [LARGE SCALE GENOMIC DNA]</scope>
    <source>
        <strain evidence="2 3">HHB12733</strain>
    </source>
</reference>
<dbReference type="PANTHER" id="PTHR36978:SF4">
    <property type="entry name" value="P-LOOP CONTAINING NUCLEOSIDE TRIPHOSPHATE HYDROLASE PROTEIN"/>
    <property type="match status" value="1"/>
</dbReference>
<dbReference type="Pfam" id="PF17784">
    <property type="entry name" value="Sulfotransfer_4"/>
    <property type="match status" value="1"/>
</dbReference>
<dbReference type="SUPFAM" id="SSF52540">
    <property type="entry name" value="P-loop containing nucleoside triphosphate hydrolases"/>
    <property type="match status" value="1"/>
</dbReference>
<name>A0A165CAL2_9BASI</name>
<organism evidence="2 3">
    <name type="scientific">Calocera cornea HHB12733</name>
    <dbReference type="NCBI Taxonomy" id="1353952"/>
    <lineage>
        <taxon>Eukaryota</taxon>
        <taxon>Fungi</taxon>
        <taxon>Dikarya</taxon>
        <taxon>Basidiomycota</taxon>
        <taxon>Agaricomycotina</taxon>
        <taxon>Dacrymycetes</taxon>
        <taxon>Dacrymycetales</taxon>
        <taxon>Dacrymycetaceae</taxon>
        <taxon>Calocera</taxon>
    </lineage>
</organism>
<evidence type="ECO:0008006" key="4">
    <source>
        <dbReference type="Google" id="ProtNLM"/>
    </source>
</evidence>
<proteinExistence type="predicted"/>
<sequence length="210" mass="23858">MSPWLNIAEHAGTVPNVHSHRGETRCQLPRSDAWLSIDRRHAELLACSRTPFGIPKAKVILSLRDSPDAWWKSFENTLGRMQTLSFLLTTLPLPSIRLLIRTGYTFGQHRLDKLYGGPLDPDGYNRHNDWVRSVVPREELLEFNVKEGWEPLCKFLDVPVPHIPFPHTNDTAAVSMHLKKARALGLVSWAAIFGCAGATWYWYRIGGFFG</sequence>
<feature type="transmembrane region" description="Helical" evidence="1">
    <location>
        <begin position="183"/>
        <end position="203"/>
    </location>
</feature>
<dbReference type="Gene3D" id="3.40.50.300">
    <property type="entry name" value="P-loop containing nucleotide triphosphate hydrolases"/>
    <property type="match status" value="1"/>
</dbReference>
<dbReference type="InterPro" id="IPR040632">
    <property type="entry name" value="Sulfotransfer_4"/>
</dbReference>
<dbReference type="Proteomes" id="UP000076842">
    <property type="component" value="Unassembled WGS sequence"/>
</dbReference>
<evidence type="ECO:0000256" key="1">
    <source>
        <dbReference type="SAM" id="Phobius"/>
    </source>
</evidence>
<keyword evidence="1" id="KW-0812">Transmembrane</keyword>
<dbReference type="PANTHER" id="PTHR36978">
    <property type="entry name" value="P-LOOP CONTAINING NUCLEOTIDE TRIPHOSPHATE HYDROLASE"/>
    <property type="match status" value="1"/>
</dbReference>
<dbReference type="OrthoDB" id="2832083at2759"/>
<keyword evidence="1" id="KW-1133">Transmembrane helix</keyword>